<evidence type="ECO:0000313" key="5">
    <source>
        <dbReference type="Proteomes" id="UP001178507"/>
    </source>
</evidence>
<accession>A0AA36JTM3</accession>
<dbReference type="InterPro" id="IPR050426">
    <property type="entry name" value="Glycosyltransferase_28"/>
</dbReference>
<keyword evidence="1" id="KW-0808">Transferase</keyword>
<dbReference type="Pfam" id="PF06722">
    <property type="entry name" value="EryCIII-like_C"/>
    <property type="match status" value="1"/>
</dbReference>
<dbReference type="AlphaFoldDB" id="A0AA36JTM3"/>
<organism evidence="4 5">
    <name type="scientific">Effrenium voratum</name>
    <dbReference type="NCBI Taxonomy" id="2562239"/>
    <lineage>
        <taxon>Eukaryota</taxon>
        <taxon>Sar</taxon>
        <taxon>Alveolata</taxon>
        <taxon>Dinophyceae</taxon>
        <taxon>Suessiales</taxon>
        <taxon>Symbiodiniaceae</taxon>
        <taxon>Effrenium</taxon>
    </lineage>
</organism>
<dbReference type="Pfam" id="PF03033">
    <property type="entry name" value="Glyco_transf_28"/>
    <property type="match status" value="1"/>
</dbReference>
<feature type="domain" description="Erythromycin biosynthesis protein CIII-like C-terminal" evidence="3">
    <location>
        <begin position="343"/>
        <end position="445"/>
    </location>
</feature>
<dbReference type="InterPro" id="IPR004276">
    <property type="entry name" value="GlycoTrans_28_N"/>
</dbReference>
<gene>
    <name evidence="4" type="ORF">EVOR1521_LOCUS31829</name>
</gene>
<protein>
    <recommendedName>
        <fullName evidence="6">Glycosyltransferase</fullName>
    </recommendedName>
</protein>
<dbReference type="InterPro" id="IPR010610">
    <property type="entry name" value="EryCIII-like_C"/>
</dbReference>
<dbReference type="GO" id="GO:0005975">
    <property type="term" value="P:carbohydrate metabolic process"/>
    <property type="evidence" value="ECO:0007669"/>
    <property type="project" value="InterPro"/>
</dbReference>
<dbReference type="SUPFAM" id="SSF53756">
    <property type="entry name" value="UDP-Glycosyltransferase/glycogen phosphorylase"/>
    <property type="match status" value="1"/>
</dbReference>
<dbReference type="Gene3D" id="3.40.50.2000">
    <property type="entry name" value="Glycogen Phosphorylase B"/>
    <property type="match status" value="2"/>
</dbReference>
<evidence type="ECO:0008006" key="6">
    <source>
        <dbReference type="Google" id="ProtNLM"/>
    </source>
</evidence>
<reference evidence="4" key="1">
    <citation type="submission" date="2023-08" db="EMBL/GenBank/DDBJ databases">
        <authorList>
            <person name="Chen Y."/>
            <person name="Shah S."/>
            <person name="Dougan E. K."/>
            <person name="Thang M."/>
            <person name="Chan C."/>
        </authorList>
    </citation>
    <scope>NUCLEOTIDE SEQUENCE</scope>
</reference>
<dbReference type="InterPro" id="IPR002213">
    <property type="entry name" value="UDP_glucos_trans"/>
</dbReference>
<evidence type="ECO:0000259" key="2">
    <source>
        <dbReference type="Pfam" id="PF03033"/>
    </source>
</evidence>
<dbReference type="PANTHER" id="PTHR48050:SF13">
    <property type="entry name" value="STEROL 3-BETA-GLUCOSYLTRANSFERASE UGT80A2"/>
    <property type="match status" value="1"/>
</dbReference>
<dbReference type="PANTHER" id="PTHR48050">
    <property type="entry name" value="STEROL 3-BETA-GLUCOSYLTRANSFERASE"/>
    <property type="match status" value="1"/>
</dbReference>
<dbReference type="Proteomes" id="UP001178507">
    <property type="component" value="Unassembled WGS sequence"/>
</dbReference>
<dbReference type="CDD" id="cd03784">
    <property type="entry name" value="GT1_Gtf-like"/>
    <property type="match status" value="1"/>
</dbReference>
<sequence>MAERKQLNVLACCVGTRGDVMPGVAICKALEARGHKAAMAVCAGVEESICAYGVRCITVSQIPFKWRDDTAQMSDEEVQIMRRSMDPKEILKVENCHGVSWNLDDCMPEALRGMSNLLEKEHFDVILGTSTTGLACQRLLKKFPHLKIIRSTFSFGFGVPPTSAWPPGGYEMSHGFMNKLNHYHFFLCKLLPFLAGASFTKREMNRVLEIEGVDHSQGMGFFAAHSKLPMLGFWSESLQERPQDFAENILVTGCLFTPQLRDWTPSPALQTFVQTLDSKGRKPLVLSFGSMMGVQKVEQAVLEAARCMGLNVVWCRERQPQNERATWGFTPSNAEEGASPTHGVFEAQYVPFDWLLPQASVVVCHGGAGTVFSSLREGVPVVICPIISPIIADQIVHAEFVERKQLGAWLRPLWPGSAECQAAVQRALGCADACAELREKLRQEDGAANAAAAIETFALEQKPLPTCFSWLRKWFKLFRSG</sequence>
<comment type="caution">
    <text evidence="4">The sequence shown here is derived from an EMBL/GenBank/DDBJ whole genome shotgun (WGS) entry which is preliminary data.</text>
</comment>
<proteinExistence type="predicted"/>
<dbReference type="GO" id="GO:0016906">
    <property type="term" value="F:sterol 3-beta-glucosyltransferase activity"/>
    <property type="evidence" value="ECO:0007669"/>
    <property type="project" value="UniProtKB-ARBA"/>
</dbReference>
<evidence type="ECO:0000259" key="3">
    <source>
        <dbReference type="Pfam" id="PF06722"/>
    </source>
</evidence>
<evidence type="ECO:0000256" key="1">
    <source>
        <dbReference type="ARBA" id="ARBA00022679"/>
    </source>
</evidence>
<feature type="domain" description="Glycosyltransferase family 28 N-terminal" evidence="2">
    <location>
        <begin position="12"/>
        <end position="58"/>
    </location>
</feature>
<keyword evidence="5" id="KW-1185">Reference proteome</keyword>
<dbReference type="EMBL" id="CAUJNA010003862">
    <property type="protein sequence ID" value="CAJ1411204.1"/>
    <property type="molecule type" value="Genomic_DNA"/>
</dbReference>
<evidence type="ECO:0000313" key="4">
    <source>
        <dbReference type="EMBL" id="CAJ1411204.1"/>
    </source>
</evidence>
<name>A0AA36JTM3_9DINO</name>